<evidence type="ECO:0000259" key="12">
    <source>
        <dbReference type="PROSITE" id="PS52012"/>
    </source>
</evidence>
<evidence type="ECO:0000256" key="9">
    <source>
        <dbReference type="PROSITE-ProRule" id="PRU01356"/>
    </source>
</evidence>
<keyword evidence="9" id="KW-0408">Iron</keyword>
<comment type="caution">
    <text evidence="9">Lacks conserved residue(s) required for the propagation of feature annotation.</text>
</comment>
<evidence type="ECO:0000256" key="1">
    <source>
        <dbReference type="ARBA" id="ARBA00004589"/>
    </source>
</evidence>
<keyword evidence="4" id="KW-0964">Secreted</keyword>
<organism evidence="13 14">
    <name type="scientific">Fusarium torreyae</name>
    <dbReference type="NCBI Taxonomy" id="1237075"/>
    <lineage>
        <taxon>Eukaryota</taxon>
        <taxon>Fungi</taxon>
        <taxon>Dikarya</taxon>
        <taxon>Ascomycota</taxon>
        <taxon>Pezizomycotina</taxon>
        <taxon>Sordariomycetes</taxon>
        <taxon>Hypocreomycetidae</taxon>
        <taxon>Hypocreales</taxon>
        <taxon>Nectriaceae</taxon>
        <taxon>Fusarium</taxon>
    </lineage>
</organism>
<evidence type="ECO:0000256" key="6">
    <source>
        <dbReference type="ARBA" id="ARBA00022729"/>
    </source>
</evidence>
<feature type="region of interest" description="Disordered" evidence="10">
    <location>
        <begin position="90"/>
        <end position="230"/>
    </location>
</feature>
<accession>A0A9W8S0D0</accession>
<protein>
    <recommendedName>
        <fullName evidence="12">CFEM domain-containing protein</fullName>
    </recommendedName>
</protein>
<dbReference type="OrthoDB" id="1193027at2759"/>
<name>A0A9W8S0D0_9HYPO</name>
<evidence type="ECO:0000256" key="4">
    <source>
        <dbReference type="ARBA" id="ARBA00022525"/>
    </source>
</evidence>
<dbReference type="AlphaFoldDB" id="A0A9W8S0D0"/>
<feature type="domain" description="CFEM" evidence="12">
    <location>
        <begin position="1"/>
        <end position="110"/>
    </location>
</feature>
<evidence type="ECO:0000256" key="10">
    <source>
        <dbReference type="SAM" id="MobiDB-lite"/>
    </source>
</evidence>
<feature type="compositionally biased region" description="Polar residues" evidence="10">
    <location>
        <begin position="106"/>
        <end position="115"/>
    </location>
</feature>
<evidence type="ECO:0000256" key="3">
    <source>
        <dbReference type="ARBA" id="ARBA00010031"/>
    </source>
</evidence>
<dbReference type="Proteomes" id="UP001152049">
    <property type="component" value="Unassembled WGS sequence"/>
</dbReference>
<feature type="chain" id="PRO_5040907378" description="CFEM domain-containing protein" evidence="11">
    <location>
        <begin position="21"/>
        <end position="253"/>
    </location>
</feature>
<dbReference type="GO" id="GO:0046872">
    <property type="term" value="F:metal ion binding"/>
    <property type="evidence" value="ECO:0007669"/>
    <property type="project" value="UniProtKB-UniRule"/>
</dbReference>
<sequence length="253" mass="25809">MKTSAPVQLALFTASAIAAGSSTCAIDCFQSLITNGPPMQCKEATDYLCFCTMSTLQDGFVQCVNKDCGDKKDTAIGWANDLCNKLGHPISLGTPEGPPKTDETTDANAPPTSTSDEVKETSATEKTTAEAVQTTTTDAEPTGSKTQQSAGSETSEQTSETTAVEFTSSAANSTTSATKSTASKPKDTAESQASDDADETNAGQPTGDSAVTLTGSATPSSTSDTEDSNAGNFVVAPDFLVAAGIAAALWQLL</sequence>
<dbReference type="PROSITE" id="PS52012">
    <property type="entry name" value="CFEM"/>
    <property type="match status" value="1"/>
</dbReference>
<keyword evidence="7" id="KW-1015">Disulfide bond</keyword>
<keyword evidence="14" id="KW-1185">Reference proteome</keyword>
<evidence type="ECO:0000256" key="2">
    <source>
        <dbReference type="ARBA" id="ARBA00004613"/>
    </source>
</evidence>
<dbReference type="Pfam" id="PF05730">
    <property type="entry name" value="CFEM"/>
    <property type="match status" value="1"/>
</dbReference>
<keyword evidence="9" id="KW-0479">Metal-binding</keyword>
<keyword evidence="5" id="KW-0472">Membrane</keyword>
<keyword evidence="5" id="KW-0325">Glycoprotein</keyword>
<dbReference type="InterPro" id="IPR008427">
    <property type="entry name" value="Extracellular_membr_CFEM_dom"/>
</dbReference>
<keyword evidence="8" id="KW-0449">Lipoprotein</keyword>
<gene>
    <name evidence="13" type="ORF">NW762_006587</name>
</gene>
<evidence type="ECO:0000256" key="5">
    <source>
        <dbReference type="ARBA" id="ARBA00022622"/>
    </source>
</evidence>
<evidence type="ECO:0000313" key="14">
    <source>
        <dbReference type="Proteomes" id="UP001152049"/>
    </source>
</evidence>
<dbReference type="GO" id="GO:0098552">
    <property type="term" value="C:side of membrane"/>
    <property type="evidence" value="ECO:0007669"/>
    <property type="project" value="UniProtKB-KW"/>
</dbReference>
<feature type="signal peptide" evidence="11">
    <location>
        <begin position="1"/>
        <end position="20"/>
    </location>
</feature>
<feature type="binding site" description="axial binding residue" evidence="9">
    <location>
        <position position="46"/>
    </location>
    <ligand>
        <name>heme</name>
        <dbReference type="ChEBI" id="CHEBI:30413"/>
    </ligand>
    <ligandPart>
        <name>Fe</name>
        <dbReference type="ChEBI" id="CHEBI:18248"/>
    </ligandPart>
</feature>
<dbReference type="EMBL" id="JAOQAZ010000011">
    <property type="protein sequence ID" value="KAJ4262974.1"/>
    <property type="molecule type" value="Genomic_DNA"/>
</dbReference>
<feature type="compositionally biased region" description="Polar residues" evidence="10">
    <location>
        <begin position="201"/>
        <end position="230"/>
    </location>
</feature>
<evidence type="ECO:0000313" key="13">
    <source>
        <dbReference type="EMBL" id="KAJ4262974.1"/>
    </source>
</evidence>
<comment type="similarity">
    <text evidence="3">Belongs to the RBT5 family.</text>
</comment>
<evidence type="ECO:0000256" key="11">
    <source>
        <dbReference type="SAM" id="SignalP"/>
    </source>
</evidence>
<keyword evidence="6 11" id="KW-0732">Signal</keyword>
<comment type="caution">
    <text evidence="13">The sequence shown here is derived from an EMBL/GenBank/DDBJ whole genome shotgun (WGS) entry which is preliminary data.</text>
</comment>
<dbReference type="GO" id="GO:0005576">
    <property type="term" value="C:extracellular region"/>
    <property type="evidence" value="ECO:0007669"/>
    <property type="project" value="UniProtKB-SubCell"/>
</dbReference>
<proteinExistence type="inferred from homology"/>
<keyword evidence="5" id="KW-0336">GPI-anchor</keyword>
<evidence type="ECO:0000256" key="7">
    <source>
        <dbReference type="ARBA" id="ARBA00023157"/>
    </source>
</evidence>
<feature type="compositionally biased region" description="Low complexity" evidence="10">
    <location>
        <begin position="124"/>
        <end position="183"/>
    </location>
</feature>
<evidence type="ECO:0000256" key="8">
    <source>
        <dbReference type="ARBA" id="ARBA00023288"/>
    </source>
</evidence>
<comment type="subcellular location">
    <subcellularLocation>
        <location evidence="1">Membrane</location>
        <topology evidence="1">Lipid-anchor</topology>
        <topology evidence="1">GPI-anchor</topology>
    </subcellularLocation>
    <subcellularLocation>
        <location evidence="2">Secreted</location>
    </subcellularLocation>
</comment>
<keyword evidence="9" id="KW-0349">Heme</keyword>
<reference evidence="13" key="1">
    <citation type="submission" date="2022-09" db="EMBL/GenBank/DDBJ databases">
        <title>Fusarium specimens isolated from Avocado Roots.</title>
        <authorList>
            <person name="Stajich J."/>
            <person name="Roper C."/>
            <person name="Heimlech-Rivalta G."/>
        </authorList>
    </citation>
    <scope>NUCLEOTIDE SEQUENCE</scope>
    <source>
        <strain evidence="13">CF00136</strain>
    </source>
</reference>